<feature type="region of interest" description="Disordered" evidence="1">
    <location>
        <begin position="164"/>
        <end position="298"/>
    </location>
</feature>
<dbReference type="EMBL" id="JH818772">
    <property type="protein sequence ID" value="EKC18685.1"/>
    <property type="molecule type" value="Genomic_DNA"/>
</dbReference>
<evidence type="ECO:0000313" key="2">
    <source>
        <dbReference type="EMBL" id="EKC18685.1"/>
    </source>
</evidence>
<evidence type="ECO:0000256" key="1">
    <source>
        <dbReference type="SAM" id="MobiDB-lite"/>
    </source>
</evidence>
<dbReference type="InParanoid" id="K1PQJ8"/>
<name>K1PQJ8_MAGGI</name>
<reference evidence="2" key="1">
    <citation type="journal article" date="2012" name="Nature">
        <title>The oyster genome reveals stress adaptation and complexity of shell formation.</title>
        <authorList>
            <person name="Zhang G."/>
            <person name="Fang X."/>
            <person name="Guo X."/>
            <person name="Li L."/>
            <person name="Luo R."/>
            <person name="Xu F."/>
            <person name="Yang P."/>
            <person name="Zhang L."/>
            <person name="Wang X."/>
            <person name="Qi H."/>
            <person name="Xiong Z."/>
            <person name="Que H."/>
            <person name="Xie Y."/>
            <person name="Holland P.W."/>
            <person name="Paps J."/>
            <person name="Zhu Y."/>
            <person name="Wu F."/>
            <person name="Chen Y."/>
            <person name="Wang J."/>
            <person name="Peng C."/>
            <person name="Meng J."/>
            <person name="Yang L."/>
            <person name="Liu J."/>
            <person name="Wen B."/>
            <person name="Zhang N."/>
            <person name="Huang Z."/>
            <person name="Zhu Q."/>
            <person name="Feng Y."/>
            <person name="Mount A."/>
            <person name="Hedgecock D."/>
            <person name="Xu Z."/>
            <person name="Liu Y."/>
            <person name="Domazet-Loso T."/>
            <person name="Du Y."/>
            <person name="Sun X."/>
            <person name="Zhang S."/>
            <person name="Liu B."/>
            <person name="Cheng P."/>
            <person name="Jiang X."/>
            <person name="Li J."/>
            <person name="Fan D."/>
            <person name="Wang W."/>
            <person name="Fu W."/>
            <person name="Wang T."/>
            <person name="Wang B."/>
            <person name="Zhang J."/>
            <person name="Peng Z."/>
            <person name="Li Y."/>
            <person name="Li N."/>
            <person name="Wang J."/>
            <person name="Chen M."/>
            <person name="He Y."/>
            <person name="Tan F."/>
            <person name="Song X."/>
            <person name="Zheng Q."/>
            <person name="Huang R."/>
            <person name="Yang H."/>
            <person name="Du X."/>
            <person name="Chen L."/>
            <person name="Yang M."/>
            <person name="Gaffney P.M."/>
            <person name="Wang S."/>
            <person name="Luo L."/>
            <person name="She Z."/>
            <person name="Ming Y."/>
            <person name="Huang W."/>
            <person name="Zhang S."/>
            <person name="Huang B."/>
            <person name="Zhang Y."/>
            <person name="Qu T."/>
            <person name="Ni P."/>
            <person name="Miao G."/>
            <person name="Wang J."/>
            <person name="Wang Q."/>
            <person name="Steinberg C.E."/>
            <person name="Wang H."/>
            <person name="Li N."/>
            <person name="Qian L."/>
            <person name="Zhang G."/>
            <person name="Li Y."/>
            <person name="Yang H."/>
            <person name="Liu X."/>
            <person name="Wang J."/>
            <person name="Yin Y."/>
            <person name="Wang J."/>
        </authorList>
    </citation>
    <scope>NUCLEOTIDE SEQUENCE [LARGE SCALE GENOMIC DNA]</scope>
    <source>
        <strain evidence="2">05x7-T-G4-1.051#20</strain>
    </source>
</reference>
<protein>
    <submittedName>
        <fullName evidence="2">Uncharacterized protein</fullName>
    </submittedName>
</protein>
<dbReference type="HOGENOM" id="CLU_1066534_0_0_1"/>
<sequence>MKYIGERRQVIAHLYRYHVPLDQVPYYCSLCHFLTAEKDKLTSHVKGYTNHVEAAKTLEKSGVPLENFLRANSNPVHLTEGVHFIRLSREESRQHWLKGTASRTGSTGARPLLSPDPTPKIAAPAPAPAAELPEAALAPKSFTFGDLLDEDFSFLDPYLEGDAGTSVSSVVEPQAPQVDQLKDQQVEIERTVTSRTEKATPEVEKELESEVTQRAPTKKVQSAKRKRRESSDSEDSNTSSSSDEESSSESEGERGQEREYVGTRGEKCRGIQKETEERRGRLRKRIPSVAAEKKPKKE</sequence>
<accession>K1PQJ8</accession>
<gene>
    <name evidence="2" type="ORF">CGI_10011530</name>
</gene>
<feature type="region of interest" description="Disordered" evidence="1">
    <location>
        <begin position="96"/>
        <end position="128"/>
    </location>
</feature>
<proteinExistence type="predicted"/>
<dbReference type="AlphaFoldDB" id="K1PQJ8"/>
<feature type="compositionally biased region" description="Basic and acidic residues" evidence="1">
    <location>
        <begin position="251"/>
        <end position="279"/>
    </location>
</feature>
<feature type="compositionally biased region" description="Basic and acidic residues" evidence="1">
    <location>
        <begin position="180"/>
        <end position="208"/>
    </location>
</feature>
<organism evidence="2">
    <name type="scientific">Magallana gigas</name>
    <name type="common">Pacific oyster</name>
    <name type="synonym">Crassostrea gigas</name>
    <dbReference type="NCBI Taxonomy" id="29159"/>
    <lineage>
        <taxon>Eukaryota</taxon>
        <taxon>Metazoa</taxon>
        <taxon>Spiralia</taxon>
        <taxon>Lophotrochozoa</taxon>
        <taxon>Mollusca</taxon>
        <taxon>Bivalvia</taxon>
        <taxon>Autobranchia</taxon>
        <taxon>Pteriomorphia</taxon>
        <taxon>Ostreida</taxon>
        <taxon>Ostreoidea</taxon>
        <taxon>Ostreidae</taxon>
        <taxon>Magallana</taxon>
    </lineage>
</organism>